<dbReference type="NCBIfam" id="TIGR00251">
    <property type="entry name" value="DUF167 family protein"/>
    <property type="match status" value="1"/>
</dbReference>
<evidence type="ECO:0000256" key="1">
    <source>
        <dbReference type="ARBA" id="ARBA00010364"/>
    </source>
</evidence>
<dbReference type="EnsemblBacteria" id="ABC24320">
    <property type="protein sequence ID" value="ABC24320"/>
    <property type="gene ID" value="Rru_A3526"/>
</dbReference>
<dbReference type="PhylomeDB" id="Q2RNH5"/>
<dbReference type="AlphaFoldDB" id="Q2RNH5"/>
<gene>
    <name evidence="3" type="ordered locus">Rru_A3526</name>
</gene>
<comment type="similarity">
    <text evidence="1 2">Belongs to the UPF0235 family.</text>
</comment>
<proteinExistence type="inferred from homology"/>
<dbReference type="HOGENOM" id="CLU_130694_3_0_5"/>
<dbReference type="EMBL" id="CP000230">
    <property type="protein sequence ID" value="ABC24320.1"/>
    <property type="molecule type" value="Genomic_DNA"/>
</dbReference>
<dbReference type="InterPro" id="IPR003746">
    <property type="entry name" value="DUF167"/>
</dbReference>
<reference evidence="3 4" key="1">
    <citation type="journal article" date="2011" name="Stand. Genomic Sci.">
        <title>Complete genome sequence of Rhodospirillum rubrum type strain (S1).</title>
        <authorList>
            <person name="Munk A.C."/>
            <person name="Copeland A."/>
            <person name="Lucas S."/>
            <person name="Lapidus A."/>
            <person name="Del Rio T.G."/>
            <person name="Barry K."/>
            <person name="Detter J.C."/>
            <person name="Hammon N."/>
            <person name="Israni S."/>
            <person name="Pitluck S."/>
            <person name="Brettin T."/>
            <person name="Bruce D."/>
            <person name="Han C."/>
            <person name="Tapia R."/>
            <person name="Gilna P."/>
            <person name="Schmutz J."/>
            <person name="Larimer F."/>
            <person name="Land M."/>
            <person name="Kyrpides N.C."/>
            <person name="Mavromatis K."/>
            <person name="Richardson P."/>
            <person name="Rohde M."/>
            <person name="Goker M."/>
            <person name="Klenk H.P."/>
            <person name="Zhang Y."/>
            <person name="Roberts G.P."/>
            <person name="Reslewic S."/>
            <person name="Schwartz D.C."/>
        </authorList>
    </citation>
    <scope>NUCLEOTIDE SEQUENCE [LARGE SCALE GENOMIC DNA]</scope>
    <source>
        <strain evidence="4">ATCC 11170 / ATH 1.1.1 / DSM 467 / LMG 4362 / NCIMB 8255 / S1</strain>
    </source>
</reference>
<sequence length="113" mass="11812">MSEALAQGPLTPCAGGLRLALRLTPKAGRDGVSGVVAEADGSLVVKASVTAVPEDGKANAALLKLLSRQWKLPRSSLAVVHGQTDRRKVIEISGEPALLTPRLVAWVDSLPRL</sequence>
<evidence type="ECO:0000313" key="3">
    <source>
        <dbReference type="EMBL" id="ABC24320.1"/>
    </source>
</evidence>
<dbReference type="STRING" id="269796.Rru_A3526"/>
<dbReference type="SMART" id="SM01152">
    <property type="entry name" value="DUF167"/>
    <property type="match status" value="1"/>
</dbReference>
<name>Q2RNH5_RHORT</name>
<evidence type="ECO:0000313" key="4">
    <source>
        <dbReference type="Proteomes" id="UP000001929"/>
    </source>
</evidence>
<dbReference type="InterPro" id="IPR036591">
    <property type="entry name" value="YggU-like_sf"/>
</dbReference>
<evidence type="ECO:0000256" key="2">
    <source>
        <dbReference type="HAMAP-Rule" id="MF_00634"/>
    </source>
</evidence>
<dbReference type="KEGG" id="rru:Rru_A3526"/>
<keyword evidence="4" id="KW-1185">Reference proteome</keyword>
<dbReference type="Proteomes" id="UP000001929">
    <property type="component" value="Chromosome"/>
</dbReference>
<dbReference type="eggNOG" id="COG1872">
    <property type="taxonomic scope" value="Bacteria"/>
</dbReference>
<dbReference type="PATRIC" id="fig|269796.9.peg.3643"/>
<organism evidence="3 4">
    <name type="scientific">Rhodospirillum rubrum (strain ATCC 11170 / ATH 1.1.1 / DSM 467 / LMG 4362 / NCIMB 8255 / S1)</name>
    <dbReference type="NCBI Taxonomy" id="269796"/>
    <lineage>
        <taxon>Bacteria</taxon>
        <taxon>Pseudomonadati</taxon>
        <taxon>Pseudomonadota</taxon>
        <taxon>Alphaproteobacteria</taxon>
        <taxon>Rhodospirillales</taxon>
        <taxon>Rhodospirillaceae</taxon>
        <taxon>Rhodospirillum</taxon>
    </lineage>
</organism>
<dbReference type="Gene3D" id="3.30.1200.10">
    <property type="entry name" value="YggU-like"/>
    <property type="match status" value="1"/>
</dbReference>
<dbReference type="HAMAP" id="MF_00634">
    <property type="entry name" value="UPF0235"/>
    <property type="match status" value="1"/>
</dbReference>
<dbReference type="SUPFAM" id="SSF69786">
    <property type="entry name" value="YggU-like"/>
    <property type="match status" value="1"/>
</dbReference>
<accession>Q2RNH5</accession>
<dbReference type="Pfam" id="PF02594">
    <property type="entry name" value="DUF167"/>
    <property type="match status" value="1"/>
</dbReference>
<dbReference type="RefSeq" id="WP_011391273.1">
    <property type="nucleotide sequence ID" value="NC_007643.1"/>
</dbReference>
<protein>
    <recommendedName>
        <fullName evidence="2">UPF0235 protein Rru_A3526</fullName>
    </recommendedName>
</protein>